<dbReference type="PROSITE" id="PS51504">
    <property type="entry name" value="H15"/>
    <property type="match status" value="1"/>
</dbReference>
<reference evidence="8" key="1">
    <citation type="submission" date="2014-11" db="EMBL/GenBank/DDBJ databases">
        <authorList>
            <person name="Geib S."/>
        </authorList>
    </citation>
    <scope>NUCLEOTIDE SEQUENCE</scope>
</reference>
<dbReference type="GO" id="GO:0031492">
    <property type="term" value="F:nucleosomal DNA binding"/>
    <property type="evidence" value="ECO:0007669"/>
    <property type="project" value="TreeGrafter"/>
</dbReference>
<evidence type="ECO:0000256" key="5">
    <source>
        <dbReference type="ARBA" id="ARBA00023125"/>
    </source>
</evidence>
<feature type="domain" description="H15" evidence="7">
    <location>
        <begin position="44"/>
        <end position="124"/>
    </location>
</feature>
<dbReference type="SUPFAM" id="SSF46785">
    <property type="entry name" value="Winged helix' DNA-binding domain"/>
    <property type="match status" value="1"/>
</dbReference>
<gene>
    <name evidence="8" type="primary">His1_1</name>
    <name evidence="8" type="ORF">g.7748</name>
</gene>
<dbReference type="AlphaFoldDB" id="A0A0A1XJX0"/>
<evidence type="ECO:0000256" key="1">
    <source>
        <dbReference type="ARBA" id="ARBA00002809"/>
    </source>
</evidence>
<dbReference type="EMBL" id="GBXI01003040">
    <property type="protein sequence ID" value="JAD11252.1"/>
    <property type="molecule type" value="Transcribed_RNA"/>
</dbReference>
<dbReference type="Pfam" id="PF00538">
    <property type="entry name" value="Linker_histone"/>
    <property type="match status" value="1"/>
</dbReference>
<keyword evidence="5" id="KW-0238">DNA-binding</keyword>
<name>A0A0A1XJX0_ZEUCU</name>
<evidence type="ECO:0000313" key="8">
    <source>
        <dbReference type="EMBL" id="JAD11252.1"/>
    </source>
</evidence>
<organism evidence="8">
    <name type="scientific">Zeugodacus cucurbitae</name>
    <name type="common">Melon fruit fly</name>
    <name type="synonym">Bactrocera cucurbitae</name>
    <dbReference type="NCBI Taxonomy" id="28588"/>
    <lineage>
        <taxon>Eukaryota</taxon>
        <taxon>Metazoa</taxon>
        <taxon>Ecdysozoa</taxon>
        <taxon>Arthropoda</taxon>
        <taxon>Hexapoda</taxon>
        <taxon>Insecta</taxon>
        <taxon>Pterygota</taxon>
        <taxon>Neoptera</taxon>
        <taxon>Endopterygota</taxon>
        <taxon>Diptera</taxon>
        <taxon>Brachycera</taxon>
        <taxon>Muscomorpha</taxon>
        <taxon>Tephritoidea</taxon>
        <taxon>Tephritidae</taxon>
        <taxon>Zeugodacus</taxon>
        <taxon>Zeugodacus</taxon>
    </lineage>
</organism>
<dbReference type="GO" id="GO:0030261">
    <property type="term" value="P:chromosome condensation"/>
    <property type="evidence" value="ECO:0007669"/>
    <property type="project" value="TreeGrafter"/>
</dbReference>
<proteinExistence type="predicted"/>
<dbReference type="PANTHER" id="PTHR11467">
    <property type="entry name" value="HISTONE H1"/>
    <property type="match status" value="1"/>
</dbReference>
<protein>
    <submittedName>
        <fullName evidence="8">Histone H1</fullName>
    </submittedName>
</protein>
<accession>A0A0A1XJX0</accession>
<sequence>MTTQDEMGVFSNSWIQIGALMPKPSQTAPKARLPPKSKRNHKQRAIATRTMVRTAIKTLMRNPRAGVSFMAIRKFIEENYYKDSDAPVHRRLNFVKRYIRKSLEKGELIRTKGNGVCGSFRLPRTKRRHKKKSSNKKKVKITKRKRKVNSVKVIRKKVRKQLKEMELNGVLYDDQLSAEKVAVEANVDPKKAMPKVVSK</sequence>
<dbReference type="GO" id="GO:0005634">
    <property type="term" value="C:nucleus"/>
    <property type="evidence" value="ECO:0007669"/>
    <property type="project" value="UniProtKB-SubCell"/>
</dbReference>
<dbReference type="CDD" id="cd00073">
    <property type="entry name" value="H15"/>
    <property type="match status" value="1"/>
</dbReference>
<evidence type="ECO:0000256" key="6">
    <source>
        <dbReference type="ARBA" id="ARBA00023242"/>
    </source>
</evidence>
<comment type="function">
    <text evidence="1">Histones H1 are necessary for the condensation of nucleosome chains into higher-order structures.</text>
</comment>
<dbReference type="Gene3D" id="1.10.10.10">
    <property type="entry name" value="Winged helix-like DNA-binding domain superfamily/Winged helix DNA-binding domain"/>
    <property type="match status" value="1"/>
</dbReference>
<dbReference type="GO" id="GO:0045910">
    <property type="term" value="P:negative regulation of DNA recombination"/>
    <property type="evidence" value="ECO:0007669"/>
    <property type="project" value="TreeGrafter"/>
</dbReference>
<evidence type="ECO:0000256" key="3">
    <source>
        <dbReference type="ARBA" id="ARBA00004286"/>
    </source>
</evidence>
<dbReference type="InterPro" id="IPR036388">
    <property type="entry name" value="WH-like_DNA-bd_sf"/>
</dbReference>
<dbReference type="SMART" id="SM00526">
    <property type="entry name" value="H15"/>
    <property type="match status" value="1"/>
</dbReference>
<evidence type="ECO:0000256" key="2">
    <source>
        <dbReference type="ARBA" id="ARBA00004123"/>
    </source>
</evidence>
<dbReference type="InterPro" id="IPR005818">
    <property type="entry name" value="Histone_H1/H5_H15"/>
</dbReference>
<dbReference type="GO" id="GO:0006334">
    <property type="term" value="P:nucleosome assembly"/>
    <property type="evidence" value="ECO:0007669"/>
    <property type="project" value="InterPro"/>
</dbReference>
<dbReference type="GO" id="GO:0000786">
    <property type="term" value="C:nucleosome"/>
    <property type="evidence" value="ECO:0007669"/>
    <property type="project" value="InterPro"/>
</dbReference>
<comment type="subcellular location">
    <subcellularLocation>
        <location evidence="3">Chromosome</location>
    </subcellularLocation>
    <subcellularLocation>
        <location evidence="2">Nucleus</location>
    </subcellularLocation>
</comment>
<dbReference type="PANTHER" id="PTHR11467:SF20">
    <property type="entry name" value="H15 DOMAIN-CONTAINING PROTEIN-RELATED"/>
    <property type="match status" value="1"/>
</dbReference>
<dbReference type="InterPro" id="IPR036390">
    <property type="entry name" value="WH_DNA-bd_sf"/>
</dbReference>
<reference evidence="8" key="2">
    <citation type="journal article" date="2015" name="Gigascience">
        <title>Reconstructing a comprehensive transcriptome assembly of a white-pupal translocated strain of the pest fruit fly Bactrocera cucurbitae.</title>
        <authorList>
            <person name="Sim S.B."/>
            <person name="Calla B."/>
            <person name="Hall B."/>
            <person name="DeRego T."/>
            <person name="Geib S.M."/>
        </authorList>
    </citation>
    <scope>NUCLEOTIDE SEQUENCE</scope>
</reference>
<keyword evidence="4" id="KW-0158">Chromosome</keyword>
<evidence type="ECO:0000256" key="4">
    <source>
        <dbReference type="ARBA" id="ARBA00022454"/>
    </source>
</evidence>
<keyword evidence="6" id="KW-0539">Nucleus</keyword>
<evidence type="ECO:0000259" key="7">
    <source>
        <dbReference type="PROSITE" id="PS51504"/>
    </source>
</evidence>
<dbReference type="GO" id="GO:0003690">
    <property type="term" value="F:double-stranded DNA binding"/>
    <property type="evidence" value="ECO:0007669"/>
    <property type="project" value="TreeGrafter"/>
</dbReference>